<feature type="region of interest" description="Disordered" evidence="15">
    <location>
        <begin position="438"/>
        <end position="458"/>
    </location>
</feature>
<evidence type="ECO:0000313" key="17">
    <source>
        <dbReference type="Proteomes" id="UP000054099"/>
    </source>
</evidence>
<dbReference type="GO" id="GO:0047091">
    <property type="term" value="F:L-lysine 6-monooxygenase (NADPH) activity"/>
    <property type="evidence" value="ECO:0007669"/>
    <property type="project" value="UniProtKB-EC"/>
</dbReference>
<name>A0A0V8JCF3_9BACL</name>
<comment type="cofactor">
    <cofactor evidence="1">
        <name>FAD</name>
        <dbReference type="ChEBI" id="CHEBI:57692"/>
    </cofactor>
</comment>
<gene>
    <name evidence="16" type="ORF">AS030_03685</name>
</gene>
<dbReference type="EC" id="1.14.13.59" evidence="4"/>
<dbReference type="Gene3D" id="3.50.50.60">
    <property type="entry name" value="FAD/NAD(P)-binding domain"/>
    <property type="match status" value="1"/>
</dbReference>
<organism evidence="16 17">
    <name type="scientific">Fictibacillus enclensis</name>
    <dbReference type="NCBI Taxonomy" id="1017270"/>
    <lineage>
        <taxon>Bacteria</taxon>
        <taxon>Bacillati</taxon>
        <taxon>Bacillota</taxon>
        <taxon>Bacilli</taxon>
        <taxon>Bacillales</taxon>
        <taxon>Fictibacillaceae</taxon>
        <taxon>Fictibacillus</taxon>
    </lineage>
</organism>
<dbReference type="Proteomes" id="UP000054099">
    <property type="component" value="Unassembled WGS sequence"/>
</dbReference>
<evidence type="ECO:0000256" key="2">
    <source>
        <dbReference type="ARBA" id="ARBA00004924"/>
    </source>
</evidence>
<evidence type="ECO:0000256" key="15">
    <source>
        <dbReference type="SAM" id="MobiDB-lite"/>
    </source>
</evidence>
<evidence type="ECO:0000256" key="5">
    <source>
        <dbReference type="ARBA" id="ARBA00016406"/>
    </source>
</evidence>
<keyword evidence="8" id="KW-0521">NADP</keyword>
<evidence type="ECO:0000256" key="11">
    <source>
        <dbReference type="ARBA" id="ARBA00031158"/>
    </source>
</evidence>
<dbReference type="AlphaFoldDB" id="A0A0V8JCF3"/>
<comment type="caution">
    <text evidence="16">The sequence shown here is derived from an EMBL/GenBank/DDBJ whole genome shotgun (WGS) entry which is preliminary data.</text>
</comment>
<evidence type="ECO:0000256" key="13">
    <source>
        <dbReference type="ARBA" id="ARBA00032738"/>
    </source>
</evidence>
<evidence type="ECO:0000256" key="7">
    <source>
        <dbReference type="ARBA" id="ARBA00022827"/>
    </source>
</evidence>
<keyword evidence="6" id="KW-0285">Flavoprotein</keyword>
<evidence type="ECO:0000256" key="1">
    <source>
        <dbReference type="ARBA" id="ARBA00001974"/>
    </source>
</evidence>
<dbReference type="OrthoDB" id="7527071at2"/>
<accession>A0A0V8JCF3</accession>
<evidence type="ECO:0000256" key="3">
    <source>
        <dbReference type="ARBA" id="ARBA00007588"/>
    </source>
</evidence>
<comment type="pathway">
    <text evidence="2">Siderophore biosynthesis.</text>
</comment>
<dbReference type="EMBL" id="LNQN01000001">
    <property type="protein sequence ID" value="KSU84649.1"/>
    <property type="molecule type" value="Genomic_DNA"/>
</dbReference>
<dbReference type="SUPFAM" id="SSF51905">
    <property type="entry name" value="FAD/NAD(P)-binding domain"/>
    <property type="match status" value="1"/>
</dbReference>
<comment type="similarity">
    <text evidence="3">Belongs to the lysine N(6)-hydroxylase/L-ornithine N(5)-oxygenase family.</text>
</comment>
<keyword evidence="9" id="KW-0560">Oxidoreductase</keyword>
<dbReference type="PANTHER" id="PTHR42802">
    <property type="entry name" value="MONOOXYGENASE"/>
    <property type="match status" value="1"/>
</dbReference>
<proteinExistence type="inferred from homology"/>
<keyword evidence="17" id="KW-1185">Reference proteome</keyword>
<evidence type="ECO:0000256" key="6">
    <source>
        <dbReference type="ARBA" id="ARBA00022630"/>
    </source>
</evidence>
<dbReference type="InterPro" id="IPR025700">
    <property type="entry name" value="Lys/Orn_oxygenase"/>
</dbReference>
<reference evidence="16 17" key="1">
    <citation type="journal article" date="2014" name="Antonie Van Leeuwenhoek">
        <title>Fictibacillus enclensis sp. nov., isolated from marine sediment.</title>
        <authorList>
            <person name="Dastager S.G."/>
            <person name="Mawlankar R."/>
            <person name="Srinivasan K."/>
            <person name="Tang S.K."/>
            <person name="Lee J.C."/>
            <person name="Ramana V.V."/>
            <person name="Shouche Y.S."/>
        </authorList>
    </citation>
    <scope>NUCLEOTIDE SEQUENCE [LARGE SCALE GENOMIC DNA]</scope>
    <source>
        <strain evidence="16 17">NIO-1003</strain>
    </source>
</reference>
<evidence type="ECO:0000256" key="12">
    <source>
        <dbReference type="ARBA" id="ARBA00032493"/>
    </source>
</evidence>
<evidence type="ECO:0000256" key="9">
    <source>
        <dbReference type="ARBA" id="ARBA00023002"/>
    </source>
</evidence>
<evidence type="ECO:0000256" key="8">
    <source>
        <dbReference type="ARBA" id="ARBA00022857"/>
    </source>
</evidence>
<comment type="catalytic activity">
    <reaction evidence="14">
        <text>L-lysine + NADPH + O2 = N(6)-hydroxy-L-lysine + NADP(+) + H2O</text>
        <dbReference type="Rhea" id="RHEA:23228"/>
        <dbReference type="ChEBI" id="CHEBI:15377"/>
        <dbReference type="ChEBI" id="CHEBI:15379"/>
        <dbReference type="ChEBI" id="CHEBI:32551"/>
        <dbReference type="ChEBI" id="CHEBI:57783"/>
        <dbReference type="ChEBI" id="CHEBI:57820"/>
        <dbReference type="ChEBI" id="CHEBI:58349"/>
        <dbReference type="EC" id="1.14.13.59"/>
    </reaction>
</comment>
<dbReference type="Pfam" id="PF13434">
    <property type="entry name" value="Lys_Orn_oxgnase"/>
    <property type="match status" value="1"/>
</dbReference>
<evidence type="ECO:0000256" key="10">
    <source>
        <dbReference type="ARBA" id="ARBA00029939"/>
    </source>
</evidence>
<sequence>MTRKEQRHIYDAVGIGIGPFNLGMAALAEGTGLDCLFFEQKSEFNWHEGMLIEGTTLQVPFLADLVSMADPANPFSFLSYLHEQGRLYHFYFLEKFHIPRNEYNHYCQWAARKLSSCRFGMKVEEVLPFGSEDGFLYKVYVRDEKTDQVRSVLARNLVMGIGTKPYLPPHAEWFSGKSVFHSSQYLKRKDEMLGASSITVVGSGQSAAEIFLDIARSIDDGACQLNWLTRSKGFFPMEYSKLGLEYFSPDYIDFFYALPQEKRDALLAQQDLLYKGISAETIGEIYDLLYEKSAAGKETSFHLQPMVEVTGIDQSDSTHVLHCRQWMTEEVFQKQSDVVIMATGYKPAIPSFLSGLEDYIEFDDQGRFQIEREYCLKTHLHTKNEIFIQNGEMHTHGVGAPDLGLGAYRNAVILNAIAKKPLYPVEKKNIFQQFMGETTQKAGPKDPTSRGGHTHVFC</sequence>
<dbReference type="InterPro" id="IPR036188">
    <property type="entry name" value="FAD/NAD-bd_sf"/>
</dbReference>
<protein>
    <recommendedName>
        <fullName evidence="5">L-lysine N6-monooxygenase MbtG</fullName>
        <ecNumber evidence="4">1.14.13.59</ecNumber>
    </recommendedName>
    <alternativeName>
        <fullName evidence="13">Lysine 6-N-hydroxylase</fullName>
    </alternativeName>
    <alternativeName>
        <fullName evidence="12">Lysine N6-hydroxylase</fullName>
    </alternativeName>
    <alternativeName>
        <fullName evidence="10">Lysine-N-oxygenase</fullName>
    </alternativeName>
    <alternativeName>
        <fullName evidence="11">Mycobactin synthase protein G</fullName>
    </alternativeName>
</protein>
<evidence type="ECO:0000313" key="16">
    <source>
        <dbReference type="EMBL" id="KSU84649.1"/>
    </source>
</evidence>
<keyword evidence="16" id="KW-0503">Monooxygenase</keyword>
<dbReference type="PANTHER" id="PTHR42802:SF1">
    <property type="entry name" value="L-ORNITHINE N(5)-MONOOXYGENASE"/>
    <property type="match status" value="1"/>
</dbReference>
<evidence type="ECO:0000256" key="14">
    <source>
        <dbReference type="ARBA" id="ARBA00048407"/>
    </source>
</evidence>
<evidence type="ECO:0000256" key="4">
    <source>
        <dbReference type="ARBA" id="ARBA00013076"/>
    </source>
</evidence>
<keyword evidence="7" id="KW-0274">FAD</keyword>
<dbReference type="RefSeq" id="WP_061968522.1">
    <property type="nucleotide sequence ID" value="NZ_FMAV01000001.1"/>
</dbReference>